<reference evidence="2 3" key="1">
    <citation type="submission" date="2018-06" db="EMBL/GenBank/DDBJ databases">
        <title>Comparative genomics reveals the genomic features of Rhizophagus irregularis, R. cerebriforme, R. diaphanum and Gigaspora rosea, and their symbiotic lifestyle signature.</title>
        <authorList>
            <person name="Morin E."/>
            <person name="San Clemente H."/>
            <person name="Chen E.C.H."/>
            <person name="De La Providencia I."/>
            <person name="Hainaut M."/>
            <person name="Kuo A."/>
            <person name="Kohler A."/>
            <person name="Murat C."/>
            <person name="Tang N."/>
            <person name="Roy S."/>
            <person name="Loubradou J."/>
            <person name="Henrissat B."/>
            <person name="Grigoriev I.V."/>
            <person name="Corradi N."/>
            <person name="Roux C."/>
            <person name="Martin F.M."/>
        </authorList>
    </citation>
    <scope>NUCLEOTIDE SEQUENCE [LARGE SCALE GENOMIC DNA]</scope>
    <source>
        <strain evidence="2 3">DAOM 227022</strain>
    </source>
</reference>
<feature type="domain" description="PB1" evidence="1">
    <location>
        <begin position="52"/>
        <end position="130"/>
    </location>
</feature>
<organism evidence="2 3">
    <name type="scientific">Glomus cerebriforme</name>
    <dbReference type="NCBI Taxonomy" id="658196"/>
    <lineage>
        <taxon>Eukaryota</taxon>
        <taxon>Fungi</taxon>
        <taxon>Fungi incertae sedis</taxon>
        <taxon>Mucoromycota</taxon>
        <taxon>Glomeromycotina</taxon>
        <taxon>Glomeromycetes</taxon>
        <taxon>Glomerales</taxon>
        <taxon>Glomeraceae</taxon>
        <taxon>Glomus</taxon>
    </lineage>
</organism>
<evidence type="ECO:0000313" key="2">
    <source>
        <dbReference type="EMBL" id="RIA98915.1"/>
    </source>
</evidence>
<evidence type="ECO:0000259" key="1">
    <source>
        <dbReference type="PROSITE" id="PS51745"/>
    </source>
</evidence>
<dbReference type="Gene3D" id="3.10.20.90">
    <property type="entry name" value="Phosphatidylinositol 3-kinase Catalytic Subunit, Chain A, domain 1"/>
    <property type="match status" value="1"/>
</dbReference>
<accession>A0A397TQQ2</accession>
<dbReference type="Proteomes" id="UP000265703">
    <property type="component" value="Unassembled WGS sequence"/>
</dbReference>
<evidence type="ECO:0000313" key="3">
    <source>
        <dbReference type="Proteomes" id="UP000265703"/>
    </source>
</evidence>
<dbReference type="CDD" id="cd05992">
    <property type="entry name" value="PB1"/>
    <property type="match status" value="1"/>
</dbReference>
<dbReference type="InterPro" id="IPR053793">
    <property type="entry name" value="PB1-like"/>
</dbReference>
<dbReference type="SMART" id="SM00666">
    <property type="entry name" value="PB1"/>
    <property type="match status" value="1"/>
</dbReference>
<dbReference type="OrthoDB" id="1594986at2759"/>
<protein>
    <recommendedName>
        <fullName evidence="1">PB1 domain-containing protein</fullName>
    </recommendedName>
</protein>
<gene>
    <name evidence="2" type="ORF">C1645_587260</name>
</gene>
<dbReference type="InterPro" id="IPR000270">
    <property type="entry name" value="PB1_dom"/>
</dbReference>
<dbReference type="AlphaFoldDB" id="A0A397TQQ2"/>
<dbReference type="EMBL" id="QKYT01000009">
    <property type="protein sequence ID" value="RIA98915.1"/>
    <property type="molecule type" value="Genomic_DNA"/>
</dbReference>
<dbReference type="Pfam" id="PF00564">
    <property type="entry name" value="PB1"/>
    <property type="match status" value="1"/>
</dbReference>
<dbReference type="SUPFAM" id="SSF54277">
    <property type="entry name" value="CAD &amp; PB1 domains"/>
    <property type="match status" value="1"/>
</dbReference>
<keyword evidence="3" id="KW-1185">Reference proteome</keyword>
<name>A0A397TQQ2_9GLOM</name>
<proteinExistence type="predicted"/>
<sequence length="130" mass="15212">MIAQESTPQQVIDMAGLHIHYLINRNNKNITRAPVSNWGKSNAISCLMREEEILLKCHVGHDIRILSFIQPIRYEVIKRKIQESFGIAEISRLKYKDEDGEFITIINNVDFDTAIKLYKKENKLEIWIIE</sequence>
<comment type="caution">
    <text evidence="2">The sequence shown here is derived from an EMBL/GenBank/DDBJ whole genome shotgun (WGS) entry which is preliminary data.</text>
</comment>
<dbReference type="PROSITE" id="PS51745">
    <property type="entry name" value="PB1"/>
    <property type="match status" value="1"/>
</dbReference>